<evidence type="ECO:0000313" key="3">
    <source>
        <dbReference type="EMBL" id="KAA1071908.1"/>
    </source>
</evidence>
<gene>
    <name evidence="3" type="ORF">PGT21_022562</name>
    <name evidence="2" type="ORF">PGTUg99_014329</name>
</gene>
<dbReference type="EMBL" id="VSWC01000170">
    <property type="protein sequence ID" value="KAA1071908.1"/>
    <property type="molecule type" value="Genomic_DNA"/>
</dbReference>
<sequence>MAAENDINGQPMQLREVFSAGSVSEEEAMEGDEPRSPDSRFICLSDPHGKAIDLDCGLGGPQVPGMHWGCRGLLVVNIGGWSHDVFQARPIPANVSGQGCKQARQSVVSLGFLCLVRPVAYPQKRCNHRDTFHGACWGLAAGTG</sequence>
<dbReference type="EMBL" id="VDEP01000509">
    <property type="protein sequence ID" value="KAA1066706.1"/>
    <property type="molecule type" value="Genomic_DNA"/>
</dbReference>
<name>A0A5B0LRG1_PUCGR</name>
<evidence type="ECO:0000313" key="4">
    <source>
        <dbReference type="Proteomes" id="UP000324748"/>
    </source>
</evidence>
<evidence type="ECO:0000313" key="5">
    <source>
        <dbReference type="Proteomes" id="UP000325313"/>
    </source>
</evidence>
<feature type="region of interest" description="Disordered" evidence="1">
    <location>
        <begin position="1"/>
        <end position="39"/>
    </location>
</feature>
<evidence type="ECO:0000256" key="1">
    <source>
        <dbReference type="SAM" id="MobiDB-lite"/>
    </source>
</evidence>
<keyword evidence="4" id="KW-1185">Reference proteome</keyword>
<comment type="caution">
    <text evidence="2">The sequence shown here is derived from an EMBL/GenBank/DDBJ whole genome shotgun (WGS) entry which is preliminary data.</text>
</comment>
<evidence type="ECO:0000313" key="2">
    <source>
        <dbReference type="EMBL" id="KAA1066706.1"/>
    </source>
</evidence>
<organism evidence="2 5">
    <name type="scientific">Puccinia graminis f. sp. tritici</name>
    <dbReference type="NCBI Taxonomy" id="56615"/>
    <lineage>
        <taxon>Eukaryota</taxon>
        <taxon>Fungi</taxon>
        <taxon>Dikarya</taxon>
        <taxon>Basidiomycota</taxon>
        <taxon>Pucciniomycotina</taxon>
        <taxon>Pucciniomycetes</taxon>
        <taxon>Pucciniales</taxon>
        <taxon>Pucciniaceae</taxon>
        <taxon>Puccinia</taxon>
    </lineage>
</organism>
<dbReference type="Proteomes" id="UP000325313">
    <property type="component" value="Unassembled WGS sequence"/>
</dbReference>
<proteinExistence type="predicted"/>
<accession>A0A5B0LRG1</accession>
<dbReference type="AlphaFoldDB" id="A0A5B0LRG1"/>
<reference evidence="4 5" key="1">
    <citation type="submission" date="2019-05" db="EMBL/GenBank/DDBJ databases">
        <title>Emergence of the Ug99 lineage of the wheat stem rust pathogen through somatic hybridization.</title>
        <authorList>
            <person name="Li F."/>
            <person name="Upadhyaya N.M."/>
            <person name="Sperschneider J."/>
            <person name="Matny O."/>
            <person name="Nguyen-Phuc H."/>
            <person name="Mago R."/>
            <person name="Raley C."/>
            <person name="Miller M.E."/>
            <person name="Silverstein K.A.T."/>
            <person name="Henningsen E."/>
            <person name="Hirsch C.D."/>
            <person name="Visser B."/>
            <person name="Pretorius Z.A."/>
            <person name="Steffenson B.J."/>
            <person name="Schwessinger B."/>
            <person name="Dodds P.N."/>
            <person name="Figueroa M."/>
        </authorList>
    </citation>
    <scope>NUCLEOTIDE SEQUENCE [LARGE SCALE GENOMIC DNA]</scope>
    <source>
        <strain evidence="3">21-0</strain>
        <strain evidence="2 5">Ug99</strain>
    </source>
</reference>
<protein>
    <submittedName>
        <fullName evidence="2">Uncharacterized protein</fullName>
    </submittedName>
</protein>
<dbReference type="Proteomes" id="UP000324748">
    <property type="component" value="Unassembled WGS sequence"/>
</dbReference>